<feature type="compositionally biased region" description="Basic and acidic residues" evidence="1">
    <location>
        <begin position="153"/>
        <end position="167"/>
    </location>
</feature>
<dbReference type="EMBL" id="BARS01048904">
    <property type="protein sequence ID" value="GAG28536.1"/>
    <property type="molecule type" value="Genomic_DNA"/>
</dbReference>
<sequence length="187" mass="20648">MRNIKIYSALGSMIEIGTVRVEPDSPLVIQEDQLTPQAMQQYGDYIATASLENVIEHLGHQVNKKYLMESYGWVEAEEARQKAVKEKVEKEAKDAEEEANADSGGESDVPAPPEQEADDKGVEAPPEISTPDIEEPPAKEEPAEESPPAEPPVEAKPEYDPFEEGKPAKKAAKKAPKKKKKKKKKKS</sequence>
<accession>X0XUP1</accession>
<feature type="region of interest" description="Disordered" evidence="1">
    <location>
        <begin position="78"/>
        <end position="187"/>
    </location>
</feature>
<protein>
    <submittedName>
        <fullName evidence="2">Uncharacterized protein</fullName>
    </submittedName>
</protein>
<name>X0XUP1_9ZZZZ</name>
<comment type="caution">
    <text evidence="2">The sequence shown here is derived from an EMBL/GenBank/DDBJ whole genome shotgun (WGS) entry which is preliminary data.</text>
</comment>
<gene>
    <name evidence="2" type="ORF">S01H1_73211</name>
</gene>
<reference evidence="2" key="1">
    <citation type="journal article" date="2014" name="Front. Microbiol.">
        <title>High frequency of phylogenetically diverse reductive dehalogenase-homologous genes in deep subseafloor sedimentary metagenomes.</title>
        <authorList>
            <person name="Kawai M."/>
            <person name="Futagami T."/>
            <person name="Toyoda A."/>
            <person name="Takaki Y."/>
            <person name="Nishi S."/>
            <person name="Hori S."/>
            <person name="Arai W."/>
            <person name="Tsubouchi T."/>
            <person name="Morono Y."/>
            <person name="Uchiyama I."/>
            <person name="Ito T."/>
            <person name="Fujiyama A."/>
            <person name="Inagaki F."/>
            <person name="Takami H."/>
        </authorList>
    </citation>
    <scope>NUCLEOTIDE SEQUENCE</scope>
    <source>
        <strain evidence="2">Expedition CK06-06</strain>
    </source>
</reference>
<organism evidence="2">
    <name type="scientific">marine sediment metagenome</name>
    <dbReference type="NCBI Taxonomy" id="412755"/>
    <lineage>
        <taxon>unclassified sequences</taxon>
        <taxon>metagenomes</taxon>
        <taxon>ecological metagenomes</taxon>
    </lineage>
</organism>
<dbReference type="AlphaFoldDB" id="X0XUP1"/>
<feature type="compositionally biased region" description="Basic residues" evidence="1">
    <location>
        <begin position="168"/>
        <end position="187"/>
    </location>
</feature>
<evidence type="ECO:0000313" key="2">
    <source>
        <dbReference type="EMBL" id="GAG28536.1"/>
    </source>
</evidence>
<feature type="compositionally biased region" description="Basic and acidic residues" evidence="1">
    <location>
        <begin position="78"/>
        <end position="93"/>
    </location>
</feature>
<proteinExistence type="predicted"/>
<evidence type="ECO:0000256" key="1">
    <source>
        <dbReference type="SAM" id="MobiDB-lite"/>
    </source>
</evidence>